<feature type="transmembrane region" description="Helical" evidence="1">
    <location>
        <begin position="161"/>
        <end position="183"/>
    </location>
</feature>
<reference evidence="3" key="1">
    <citation type="submission" date="2018-10" db="EMBL/GenBank/DDBJ databases">
        <authorList>
            <person name="D'Souza A.W."/>
            <person name="Potter R.F."/>
            <person name="Wallace M."/>
            <person name="Shupe A."/>
            <person name="Patel S."/>
            <person name="Sun S."/>
            <person name="Gul D."/>
            <person name="Kwon J.H."/>
            <person name="Andleeb S."/>
            <person name="Burnham C.-A.D."/>
            <person name="Dantas G."/>
        </authorList>
    </citation>
    <scope>NUCLEOTIDE SEQUENCE</scope>
    <source>
        <strain evidence="3">AL_065</strain>
        <plasmid evidence="3">pAL_065-3</plasmid>
    </source>
</reference>
<feature type="domain" description="EamA" evidence="2">
    <location>
        <begin position="164"/>
        <end position="298"/>
    </location>
</feature>
<evidence type="ECO:0000313" key="3">
    <source>
        <dbReference type="EMBL" id="QXR09322.1"/>
    </source>
</evidence>
<evidence type="ECO:0000259" key="2">
    <source>
        <dbReference type="Pfam" id="PF00892"/>
    </source>
</evidence>
<keyword evidence="1" id="KW-1133">Transmembrane helix</keyword>
<keyword evidence="1" id="KW-0472">Membrane</keyword>
<protein>
    <submittedName>
        <fullName evidence="3">EamA family transporter</fullName>
    </submittedName>
</protein>
<feature type="transmembrane region" description="Helical" evidence="1">
    <location>
        <begin position="195"/>
        <end position="214"/>
    </location>
</feature>
<geneLocation type="plasmid" evidence="3 4">
    <name>pAL_065-3</name>
</geneLocation>
<proteinExistence type="predicted"/>
<feature type="transmembrane region" description="Helical" evidence="1">
    <location>
        <begin position="68"/>
        <end position="88"/>
    </location>
</feature>
<dbReference type="RefSeq" id="WP_129717931.1">
    <property type="nucleotide sequence ID" value="NZ_CP078047.1"/>
</dbReference>
<dbReference type="PANTHER" id="PTHR22911:SF79">
    <property type="entry name" value="MOBA-LIKE NTP TRANSFERASE DOMAIN-CONTAINING PROTEIN"/>
    <property type="match status" value="1"/>
</dbReference>
<feature type="transmembrane region" description="Helical" evidence="1">
    <location>
        <begin position="128"/>
        <end position="146"/>
    </location>
</feature>
<organism evidence="3 4">
    <name type="scientific">Acinetobacter lwoffii</name>
    <dbReference type="NCBI Taxonomy" id="28090"/>
    <lineage>
        <taxon>Bacteria</taxon>
        <taxon>Pseudomonadati</taxon>
        <taxon>Pseudomonadota</taxon>
        <taxon>Gammaproteobacteria</taxon>
        <taxon>Moraxellales</taxon>
        <taxon>Moraxellaceae</taxon>
        <taxon>Acinetobacter</taxon>
    </lineage>
</organism>
<dbReference type="Proteomes" id="UP000293391">
    <property type="component" value="Plasmid pAL_065-3"/>
</dbReference>
<evidence type="ECO:0000313" key="4">
    <source>
        <dbReference type="Proteomes" id="UP000293391"/>
    </source>
</evidence>
<dbReference type="PANTHER" id="PTHR22911">
    <property type="entry name" value="ACYL-MALONYL CONDENSING ENZYME-RELATED"/>
    <property type="match status" value="1"/>
</dbReference>
<dbReference type="Pfam" id="PF00892">
    <property type="entry name" value="EamA"/>
    <property type="match status" value="2"/>
</dbReference>
<keyword evidence="1" id="KW-0812">Transmembrane</keyword>
<keyword evidence="3" id="KW-0614">Plasmid</keyword>
<feature type="transmembrane region" description="Helical" evidence="1">
    <location>
        <begin position="256"/>
        <end position="276"/>
    </location>
</feature>
<dbReference type="InterPro" id="IPR000620">
    <property type="entry name" value="EamA_dom"/>
</dbReference>
<dbReference type="EMBL" id="CP078047">
    <property type="protein sequence ID" value="QXR09322.1"/>
    <property type="molecule type" value="Genomic_DNA"/>
</dbReference>
<evidence type="ECO:0000256" key="1">
    <source>
        <dbReference type="SAM" id="Phobius"/>
    </source>
</evidence>
<sequence length="305" mass="32399">MSNMLPNASNYGFIAVLLAAFLWGTTGTAATFAPNLSPLAIGAAAMGGGGLLQALLARKSIKKNLIHINSNLVILITGVVSVFIYPLAFYSSMHLAGVTIGTVVSIGTAPLFTALLERFFDQKKLSMIWFISFILGIMGVIFLSIGESHSPITSEKITNNGQILGIILGAVAGLTYALYSWAAKKLIDRGIDSKASMGLIFGFASLLLLPTLFFTGSNLFEQNINIYVVGYMMLIPMFLGYVLFGYGLKTVPASKAITLTLFEPLVAAILAIALVGEKLAPIGWIGMIFISLCLALLSKAKDSSI</sequence>
<reference evidence="3" key="3">
    <citation type="submission" date="2021-06" db="EMBL/GenBank/DDBJ databases">
        <authorList>
            <person name="Diorio-Toth L."/>
        </authorList>
    </citation>
    <scope>NUCLEOTIDE SEQUENCE</scope>
    <source>
        <strain evidence="3">AL_065</strain>
        <plasmid evidence="3">pAL_065-3</plasmid>
    </source>
</reference>
<feature type="transmembrane region" description="Helical" evidence="1">
    <location>
        <begin position="39"/>
        <end position="56"/>
    </location>
</feature>
<feature type="transmembrane region" description="Helical" evidence="1">
    <location>
        <begin position="282"/>
        <end position="300"/>
    </location>
</feature>
<dbReference type="InterPro" id="IPR037185">
    <property type="entry name" value="EmrE-like"/>
</dbReference>
<dbReference type="SUPFAM" id="SSF103481">
    <property type="entry name" value="Multidrug resistance efflux transporter EmrE"/>
    <property type="match status" value="2"/>
</dbReference>
<dbReference type="AlphaFoldDB" id="A0AAJ4P8H0"/>
<feature type="transmembrane region" description="Helical" evidence="1">
    <location>
        <begin position="226"/>
        <end position="244"/>
    </location>
</feature>
<gene>
    <name evidence="3" type="ORF">EVX74_017265</name>
</gene>
<accession>A0AAJ4P8H0</accession>
<feature type="domain" description="EamA" evidence="2">
    <location>
        <begin position="11"/>
        <end position="144"/>
    </location>
</feature>
<name>A0AAJ4P8H0_ACILW</name>
<feature type="transmembrane region" description="Helical" evidence="1">
    <location>
        <begin position="94"/>
        <end position="116"/>
    </location>
</feature>
<dbReference type="GO" id="GO:0016020">
    <property type="term" value="C:membrane"/>
    <property type="evidence" value="ECO:0007669"/>
    <property type="project" value="InterPro"/>
</dbReference>
<reference evidence="3" key="2">
    <citation type="journal article" date="2019" name="Nat. Commun.">
        <title>Spatiotemporal dynamics of multidrug resistant bacteria on intensive care unit surfaces.</title>
        <authorList>
            <person name="D'Souza A.W."/>
            <person name="Potter R.F."/>
            <person name="Wallace M."/>
            <person name="Shupe A."/>
            <person name="Patel S."/>
            <person name="Sun X."/>
            <person name="Gul D."/>
            <person name="Kwon J.H."/>
            <person name="Andleeb S."/>
            <person name="Burnham C.D."/>
            <person name="Dantas G."/>
        </authorList>
    </citation>
    <scope>NUCLEOTIDE SEQUENCE</scope>
    <source>
        <strain evidence="3">AL_065</strain>
    </source>
</reference>